<keyword evidence="4" id="KW-1185">Reference proteome</keyword>
<evidence type="ECO:0000256" key="1">
    <source>
        <dbReference type="SAM" id="MobiDB-lite"/>
    </source>
</evidence>
<dbReference type="Gene3D" id="3.30.1330.70">
    <property type="entry name" value="Holliday junction resolvase RusA"/>
    <property type="match status" value="1"/>
</dbReference>
<feature type="chain" id="PRO_5042038186" evidence="2">
    <location>
        <begin position="28"/>
        <end position="313"/>
    </location>
</feature>
<evidence type="ECO:0000256" key="2">
    <source>
        <dbReference type="SAM" id="SignalP"/>
    </source>
</evidence>
<accession>A0AAD2CEP6</accession>
<feature type="region of interest" description="Disordered" evidence="1">
    <location>
        <begin position="220"/>
        <end position="239"/>
    </location>
</feature>
<dbReference type="Proteomes" id="UP001295423">
    <property type="component" value="Unassembled WGS sequence"/>
</dbReference>
<name>A0AAD2CEP6_9STRA</name>
<reference evidence="3" key="1">
    <citation type="submission" date="2023-08" db="EMBL/GenBank/DDBJ databases">
        <authorList>
            <person name="Audoor S."/>
            <person name="Bilcke G."/>
        </authorList>
    </citation>
    <scope>NUCLEOTIDE SEQUENCE</scope>
</reference>
<evidence type="ECO:0000313" key="3">
    <source>
        <dbReference type="EMBL" id="CAJ1913374.1"/>
    </source>
</evidence>
<dbReference type="EMBL" id="CAKOGP040000001">
    <property type="protein sequence ID" value="CAJ1913374.1"/>
    <property type="molecule type" value="Genomic_DNA"/>
</dbReference>
<dbReference type="GO" id="GO:0006281">
    <property type="term" value="P:DNA repair"/>
    <property type="evidence" value="ECO:0007669"/>
    <property type="project" value="InterPro"/>
</dbReference>
<proteinExistence type="predicted"/>
<dbReference type="Pfam" id="PF05866">
    <property type="entry name" value="RusA"/>
    <property type="match status" value="1"/>
</dbReference>
<protein>
    <submittedName>
        <fullName evidence="3">Uncharacterized protein</fullName>
    </submittedName>
</protein>
<organism evidence="3 4">
    <name type="scientific">Cylindrotheca closterium</name>
    <dbReference type="NCBI Taxonomy" id="2856"/>
    <lineage>
        <taxon>Eukaryota</taxon>
        <taxon>Sar</taxon>
        <taxon>Stramenopiles</taxon>
        <taxon>Ochrophyta</taxon>
        <taxon>Bacillariophyta</taxon>
        <taxon>Bacillariophyceae</taxon>
        <taxon>Bacillariophycidae</taxon>
        <taxon>Bacillariales</taxon>
        <taxon>Bacillariaceae</taxon>
        <taxon>Cylindrotheca</taxon>
    </lineage>
</organism>
<dbReference type="InterPro" id="IPR036614">
    <property type="entry name" value="RusA-like_sf"/>
</dbReference>
<dbReference type="SUPFAM" id="SSF103084">
    <property type="entry name" value="Holliday junction resolvase RusA"/>
    <property type="match status" value="1"/>
</dbReference>
<feature type="signal peptide" evidence="2">
    <location>
        <begin position="1"/>
        <end position="27"/>
    </location>
</feature>
<sequence length="313" mass="35464">MISLMAHAILLFYCASLFLLSLEHTQAFSSSYRRKITRNTRIPRCWSSKDAVDTNNAAVPTKKVKGAKRILVPMEPKTLNQLGDGDETSFKKASRKKKASKSDGTTKKKAIRKAKKKDEISHWLDHSDPLEIKYENSNSTQGISLLRFKIRGNPRPLRRHRTSFGRMYNPSEGLQNSFRDNVRKLIFSDDALKEPLFDGDESLVMTIIFRLKRPKKDFVGGKPASDRMRPNAPSQTAQTRTDVDNLVKFVFDSMNTILYEDDRQIMSVHVIKVLDNEGMCQGSTEVLLQSVTEEDVGALMSNSFAIVKQRSSS</sequence>
<gene>
    <name evidence="3" type="ORF">CYCCA115_LOCUS655</name>
</gene>
<feature type="region of interest" description="Disordered" evidence="1">
    <location>
        <begin position="77"/>
        <end position="110"/>
    </location>
</feature>
<comment type="caution">
    <text evidence="3">The sequence shown here is derived from an EMBL/GenBank/DDBJ whole genome shotgun (WGS) entry which is preliminary data.</text>
</comment>
<dbReference type="GO" id="GO:0006310">
    <property type="term" value="P:DNA recombination"/>
    <property type="evidence" value="ECO:0007669"/>
    <property type="project" value="InterPro"/>
</dbReference>
<dbReference type="GO" id="GO:0000287">
    <property type="term" value="F:magnesium ion binding"/>
    <property type="evidence" value="ECO:0007669"/>
    <property type="project" value="InterPro"/>
</dbReference>
<evidence type="ECO:0000313" key="4">
    <source>
        <dbReference type="Proteomes" id="UP001295423"/>
    </source>
</evidence>
<keyword evidence="2" id="KW-0732">Signal</keyword>
<dbReference type="InterPro" id="IPR008822">
    <property type="entry name" value="Endonuclease_RusA-like"/>
</dbReference>
<dbReference type="AlphaFoldDB" id="A0AAD2CEP6"/>
<feature type="compositionally biased region" description="Basic and acidic residues" evidence="1">
    <location>
        <begin position="220"/>
        <end position="229"/>
    </location>
</feature>